<feature type="region of interest" description="Disordered" evidence="5">
    <location>
        <begin position="221"/>
        <end position="245"/>
    </location>
</feature>
<dbReference type="InterPro" id="IPR011075">
    <property type="entry name" value="TetR_C"/>
</dbReference>
<evidence type="ECO:0000256" key="5">
    <source>
        <dbReference type="SAM" id="MobiDB-lite"/>
    </source>
</evidence>
<dbReference type="AlphaFoldDB" id="A0A366HDE7"/>
<dbReference type="Gene3D" id="1.10.357.10">
    <property type="entry name" value="Tetracycline Repressor, domain 2"/>
    <property type="match status" value="1"/>
</dbReference>
<dbReference type="InterPro" id="IPR009057">
    <property type="entry name" value="Homeodomain-like_sf"/>
</dbReference>
<dbReference type="OrthoDB" id="9814703at2"/>
<evidence type="ECO:0000313" key="8">
    <source>
        <dbReference type="Proteomes" id="UP000253426"/>
    </source>
</evidence>
<dbReference type="RefSeq" id="WP_113960535.1">
    <property type="nucleotide sequence ID" value="NZ_QNRR01000009.1"/>
</dbReference>
<dbReference type="Proteomes" id="UP000253426">
    <property type="component" value="Unassembled WGS sequence"/>
</dbReference>
<dbReference type="EMBL" id="QNRR01000009">
    <property type="protein sequence ID" value="RBP39634.1"/>
    <property type="molecule type" value="Genomic_DNA"/>
</dbReference>
<evidence type="ECO:0000256" key="3">
    <source>
        <dbReference type="ARBA" id="ARBA00023163"/>
    </source>
</evidence>
<proteinExistence type="predicted"/>
<dbReference type="Pfam" id="PF00440">
    <property type="entry name" value="TetR_N"/>
    <property type="match status" value="1"/>
</dbReference>
<keyword evidence="2 4" id="KW-0238">DNA-binding</keyword>
<evidence type="ECO:0000256" key="2">
    <source>
        <dbReference type="ARBA" id="ARBA00023125"/>
    </source>
</evidence>
<dbReference type="SUPFAM" id="SSF48498">
    <property type="entry name" value="Tetracyclin repressor-like, C-terminal domain"/>
    <property type="match status" value="1"/>
</dbReference>
<reference evidence="7 8" key="1">
    <citation type="submission" date="2018-06" db="EMBL/GenBank/DDBJ databases">
        <title>Genomic Encyclopedia of Type Strains, Phase IV (KMG-IV): sequencing the most valuable type-strain genomes for metagenomic binning, comparative biology and taxonomic classification.</title>
        <authorList>
            <person name="Goeker M."/>
        </authorList>
    </citation>
    <scope>NUCLEOTIDE SEQUENCE [LARGE SCALE GENOMIC DNA]</scope>
    <source>
        <strain evidence="7 8">DSM 25532</strain>
    </source>
</reference>
<gene>
    <name evidence="7" type="ORF">DES53_10961</name>
</gene>
<dbReference type="PANTHER" id="PTHR47506:SF1">
    <property type="entry name" value="HTH-TYPE TRANSCRIPTIONAL REGULATOR YJDC"/>
    <property type="match status" value="1"/>
</dbReference>
<dbReference type="GO" id="GO:0003677">
    <property type="term" value="F:DNA binding"/>
    <property type="evidence" value="ECO:0007669"/>
    <property type="project" value="UniProtKB-UniRule"/>
</dbReference>
<organism evidence="7 8">
    <name type="scientific">Roseimicrobium gellanilyticum</name>
    <dbReference type="NCBI Taxonomy" id="748857"/>
    <lineage>
        <taxon>Bacteria</taxon>
        <taxon>Pseudomonadati</taxon>
        <taxon>Verrucomicrobiota</taxon>
        <taxon>Verrucomicrobiia</taxon>
        <taxon>Verrucomicrobiales</taxon>
        <taxon>Verrucomicrobiaceae</taxon>
        <taxon>Roseimicrobium</taxon>
    </lineage>
</organism>
<dbReference type="PRINTS" id="PR00455">
    <property type="entry name" value="HTHTETR"/>
</dbReference>
<accession>A0A366HDE7</accession>
<sequence>MGRTSDAKERLLEAALDLIWERSYGVVTIDNICEAAKVKKGSFYYFFNSKAELAVATLNNHWANYGRAKWDEMFSPSLPPLVRIRTFMQSVHDSQAEIRAEYGRVLGCPCFCLGTEVANDDEALRGVAQDILAKQLRYFESAIRDAQAEGVVGAGNASMKARCLFALFEGSLAQARIQDDLEILRTLPDSAMDLLGVAPANIPACLPKVSCAAAASDSTTSKASAPATEVVSAPVSDHSPSLATA</sequence>
<dbReference type="InterPro" id="IPR036271">
    <property type="entry name" value="Tet_transcr_reg_TetR-rel_C_sf"/>
</dbReference>
<protein>
    <submittedName>
        <fullName evidence="7">TetR family transcriptional regulator</fullName>
    </submittedName>
</protein>
<dbReference type="SUPFAM" id="SSF46689">
    <property type="entry name" value="Homeodomain-like"/>
    <property type="match status" value="1"/>
</dbReference>
<comment type="caution">
    <text evidence="7">The sequence shown here is derived from an EMBL/GenBank/DDBJ whole genome shotgun (WGS) entry which is preliminary data.</text>
</comment>
<dbReference type="InterPro" id="IPR001647">
    <property type="entry name" value="HTH_TetR"/>
</dbReference>
<feature type="domain" description="HTH tetR-type" evidence="6">
    <location>
        <begin position="5"/>
        <end position="65"/>
    </location>
</feature>
<evidence type="ECO:0000259" key="6">
    <source>
        <dbReference type="PROSITE" id="PS50977"/>
    </source>
</evidence>
<dbReference type="Pfam" id="PF16925">
    <property type="entry name" value="TetR_C_13"/>
    <property type="match status" value="1"/>
</dbReference>
<keyword evidence="3" id="KW-0804">Transcription</keyword>
<name>A0A366HDE7_9BACT</name>
<evidence type="ECO:0000313" key="7">
    <source>
        <dbReference type="EMBL" id="RBP39634.1"/>
    </source>
</evidence>
<keyword evidence="8" id="KW-1185">Reference proteome</keyword>
<feature type="DNA-binding region" description="H-T-H motif" evidence="4">
    <location>
        <begin position="28"/>
        <end position="47"/>
    </location>
</feature>
<keyword evidence="1" id="KW-0805">Transcription regulation</keyword>
<evidence type="ECO:0000256" key="1">
    <source>
        <dbReference type="ARBA" id="ARBA00023015"/>
    </source>
</evidence>
<dbReference type="PANTHER" id="PTHR47506">
    <property type="entry name" value="TRANSCRIPTIONAL REGULATORY PROTEIN"/>
    <property type="match status" value="1"/>
</dbReference>
<dbReference type="PROSITE" id="PS50977">
    <property type="entry name" value="HTH_TETR_2"/>
    <property type="match status" value="1"/>
</dbReference>
<evidence type="ECO:0000256" key="4">
    <source>
        <dbReference type="PROSITE-ProRule" id="PRU00335"/>
    </source>
</evidence>